<dbReference type="EMBL" id="JAPWTJ010000048">
    <property type="protein sequence ID" value="KAJ8984063.1"/>
    <property type="molecule type" value="Genomic_DNA"/>
</dbReference>
<comment type="caution">
    <text evidence="1">The sequence shown here is derived from an EMBL/GenBank/DDBJ whole genome shotgun (WGS) entry which is preliminary data.</text>
</comment>
<keyword evidence="2" id="KW-1185">Reference proteome</keyword>
<organism evidence="1 2">
    <name type="scientific">Molorchus minor</name>
    <dbReference type="NCBI Taxonomy" id="1323400"/>
    <lineage>
        <taxon>Eukaryota</taxon>
        <taxon>Metazoa</taxon>
        <taxon>Ecdysozoa</taxon>
        <taxon>Arthropoda</taxon>
        <taxon>Hexapoda</taxon>
        <taxon>Insecta</taxon>
        <taxon>Pterygota</taxon>
        <taxon>Neoptera</taxon>
        <taxon>Endopterygota</taxon>
        <taxon>Coleoptera</taxon>
        <taxon>Polyphaga</taxon>
        <taxon>Cucujiformia</taxon>
        <taxon>Chrysomeloidea</taxon>
        <taxon>Cerambycidae</taxon>
        <taxon>Lamiinae</taxon>
        <taxon>Monochamini</taxon>
        <taxon>Molorchus</taxon>
    </lineage>
</organism>
<name>A0ABQ9K0E0_9CUCU</name>
<evidence type="ECO:0000313" key="1">
    <source>
        <dbReference type="EMBL" id="KAJ8984063.1"/>
    </source>
</evidence>
<sequence length="60" mass="7045">MVSCSSENTHHNTCRILYLINKSVRFMRHETYKNGDDYKTDNIISYVVVAKEFKSENEQG</sequence>
<protein>
    <submittedName>
        <fullName evidence="1">Uncharacterized protein</fullName>
    </submittedName>
</protein>
<evidence type="ECO:0000313" key="2">
    <source>
        <dbReference type="Proteomes" id="UP001162164"/>
    </source>
</evidence>
<proteinExistence type="predicted"/>
<gene>
    <name evidence="1" type="ORF">NQ317_006561</name>
</gene>
<accession>A0ABQ9K0E0</accession>
<dbReference type="Proteomes" id="UP001162164">
    <property type="component" value="Unassembled WGS sequence"/>
</dbReference>
<reference evidence="1" key="1">
    <citation type="journal article" date="2023" name="Insect Mol. Biol.">
        <title>Genome sequencing provides insights into the evolution of gene families encoding plant cell wall-degrading enzymes in longhorned beetles.</title>
        <authorList>
            <person name="Shin N.R."/>
            <person name="Okamura Y."/>
            <person name="Kirsch R."/>
            <person name="Pauchet Y."/>
        </authorList>
    </citation>
    <scope>NUCLEOTIDE SEQUENCE</scope>
    <source>
        <strain evidence="1">MMC_N1</strain>
    </source>
</reference>